<keyword evidence="5 6" id="KW-0472">Membrane</keyword>
<dbReference type="PIRSF" id="PIRSF028513">
    <property type="entry name" value="LptC"/>
    <property type="match status" value="1"/>
</dbReference>
<dbReference type="RefSeq" id="WP_238897704.1">
    <property type="nucleotide sequence ID" value="NZ_JAKOGG010000016.1"/>
</dbReference>
<dbReference type="HAMAP" id="MF_01915">
    <property type="entry name" value="LPS_assembly_LptC"/>
    <property type="match status" value="1"/>
</dbReference>
<comment type="subcellular location">
    <subcellularLocation>
        <location evidence="6">Cell inner membrane</location>
        <topology evidence="6">Single-pass membrane protein</topology>
    </subcellularLocation>
</comment>
<comment type="function">
    <text evidence="6">Involved in the assembly of lipopolysaccharide (LPS). Required for the translocation of LPS from the inner membrane to the outer membrane. Facilitates the transfer of LPS from the inner membrane to the periplasmic protein LptA. Could be a docking site for LptA.</text>
</comment>
<keyword evidence="2 6" id="KW-0997">Cell inner membrane</keyword>
<gene>
    <name evidence="6 8" type="primary">lptC</name>
    <name evidence="8" type="ORF">L9G74_16695</name>
</gene>
<organism evidence="8 9">
    <name type="scientific">Shewanella electrica</name>
    <dbReference type="NCBI Taxonomy" id="515560"/>
    <lineage>
        <taxon>Bacteria</taxon>
        <taxon>Pseudomonadati</taxon>
        <taxon>Pseudomonadota</taxon>
        <taxon>Gammaproteobacteria</taxon>
        <taxon>Alteromonadales</taxon>
        <taxon>Shewanellaceae</taxon>
        <taxon>Shewanella</taxon>
    </lineage>
</organism>
<proteinExistence type="inferred from homology"/>
<dbReference type="PANTHER" id="PTHR37481">
    <property type="entry name" value="LIPOPOLYSACCHARIDE EXPORT SYSTEM PROTEIN LPTC"/>
    <property type="match status" value="1"/>
</dbReference>
<accession>A0ABT2FQ37</accession>
<evidence type="ECO:0000256" key="7">
    <source>
        <dbReference type="PIRNR" id="PIRNR028513"/>
    </source>
</evidence>
<keyword evidence="3 6" id="KW-0812">Transmembrane</keyword>
<evidence type="ECO:0000313" key="8">
    <source>
        <dbReference type="EMBL" id="MCS4558077.1"/>
    </source>
</evidence>
<dbReference type="Pfam" id="PF06835">
    <property type="entry name" value="LptC"/>
    <property type="match status" value="1"/>
</dbReference>
<dbReference type="NCBIfam" id="TIGR04409">
    <property type="entry name" value="LptC_YrbK"/>
    <property type="match status" value="1"/>
</dbReference>
<dbReference type="Proteomes" id="UP001201549">
    <property type="component" value="Unassembled WGS sequence"/>
</dbReference>
<comment type="similarity">
    <text evidence="6 7">Belongs to the LptC family.</text>
</comment>
<dbReference type="PANTHER" id="PTHR37481:SF1">
    <property type="entry name" value="LIPOPOLYSACCHARIDE EXPORT SYSTEM PROTEIN LPTC"/>
    <property type="match status" value="1"/>
</dbReference>
<evidence type="ECO:0000313" key="9">
    <source>
        <dbReference type="Proteomes" id="UP001201549"/>
    </source>
</evidence>
<keyword evidence="9" id="KW-1185">Reference proteome</keyword>
<keyword evidence="1 6" id="KW-1003">Cell membrane</keyword>
<evidence type="ECO:0000256" key="4">
    <source>
        <dbReference type="ARBA" id="ARBA00022989"/>
    </source>
</evidence>
<dbReference type="InterPro" id="IPR052363">
    <property type="entry name" value="LPS_export_LptC"/>
</dbReference>
<evidence type="ECO:0000256" key="3">
    <source>
        <dbReference type="ARBA" id="ARBA00022692"/>
    </source>
</evidence>
<dbReference type="Gene3D" id="2.60.450.10">
    <property type="entry name" value="Lipopolysaccharide (LPS) transport protein A like domain"/>
    <property type="match status" value="1"/>
</dbReference>
<comment type="subunit">
    <text evidence="6">Component of the lipopolysaccharide transport and assembly complex. Interacts with LptA and the LptBFG transporter complex.</text>
</comment>
<dbReference type="EMBL" id="JAKOGG010000016">
    <property type="protein sequence ID" value="MCS4558077.1"/>
    <property type="molecule type" value="Genomic_DNA"/>
</dbReference>
<dbReference type="InterPro" id="IPR026265">
    <property type="entry name" value="LptC"/>
</dbReference>
<comment type="function">
    <text evidence="7">Required for the translocation of lipopolysaccharide (LPS) from the inner membrane to the outer membrane.</text>
</comment>
<evidence type="ECO:0000256" key="2">
    <source>
        <dbReference type="ARBA" id="ARBA00022519"/>
    </source>
</evidence>
<reference evidence="9" key="1">
    <citation type="submission" date="2023-07" db="EMBL/GenBank/DDBJ databases">
        <title>Shewanella mangrovi sp. nov., an acetaldehyde- degrading bacterium isolated from mangrove sediment.</title>
        <authorList>
            <person name="Liu Y."/>
        </authorList>
    </citation>
    <scope>NUCLEOTIDE SEQUENCE [LARGE SCALE GENOMIC DNA]</scope>
    <source>
        <strain evidence="9">C32</strain>
    </source>
</reference>
<dbReference type="InterPro" id="IPR010664">
    <property type="entry name" value="LipoPS_assembly_LptC-rel"/>
</dbReference>
<sequence length="186" mass="21003">MNRVTIAIIAFFTAALVLYWQVQSKRNTQLPRVVSTEERPDYTASDLKSVSFDENGKMATRVSAKHMAHYAKDDVTLFTEPVYHIFSNNNKAEWKMTAVEGRLNRTDHKVVLQKDVIIDAITPDDPIQSLSTKYLELDLTTMIMTSKEQIEITGSGFYTSGIGLYADLNAQQVKLLSDIKGTYESK</sequence>
<keyword evidence="4 6" id="KW-1133">Transmembrane helix</keyword>
<evidence type="ECO:0000256" key="6">
    <source>
        <dbReference type="HAMAP-Rule" id="MF_01915"/>
    </source>
</evidence>
<evidence type="ECO:0000256" key="5">
    <source>
        <dbReference type="ARBA" id="ARBA00023136"/>
    </source>
</evidence>
<comment type="caution">
    <text evidence="8">The sequence shown here is derived from an EMBL/GenBank/DDBJ whole genome shotgun (WGS) entry which is preliminary data.</text>
</comment>
<evidence type="ECO:0000256" key="1">
    <source>
        <dbReference type="ARBA" id="ARBA00022475"/>
    </source>
</evidence>
<name>A0ABT2FQ37_9GAMM</name>
<protein>
    <recommendedName>
        <fullName evidence="6 7">Lipopolysaccharide export system protein LptC</fullName>
    </recommendedName>
</protein>